<feature type="domain" description="FAS1" evidence="3">
    <location>
        <begin position="171"/>
        <end position="298"/>
    </location>
</feature>
<sequence length="381" mass="38712">MQLKRILPLAMASVVAAQDQNTSLTDALGAQNSSLSALNGLLQSSGLAQQLDQLSNVTILAPNNDALSSLLNNSDAASALSDSGAVDALLSYHILNGTYYADSFTNTSIFIPTYLTNKTYANVTGGQRVEARVSDGNVTIFSGLKQNATVLTPNLNFTGGVIHIIDSVLSVPQNLTATLSNANLTAAAGAITTANIQDTVSSLMNVTVFAPNNEAFNEIGSILANLSTDDLRSTLGYHVVENTVAYSSDIQNSTLTASNGDELNIYNINGSVFVNAARVTIPDLLVSNGVVHVIDQVLNPSNSTATPDPSATSAGPAYSGASSGSSGVPYTSGVATPTGTNPAQTSGGSASSTTSNPGVPMKTGAVGAAALFGGAAMLVNF</sequence>
<dbReference type="STRING" id="1229662.W3WSM1"/>
<dbReference type="GeneID" id="19275750"/>
<dbReference type="Proteomes" id="UP000030651">
    <property type="component" value="Unassembled WGS sequence"/>
</dbReference>
<dbReference type="OMA" id="RGIFSYQ"/>
<dbReference type="InterPro" id="IPR050904">
    <property type="entry name" value="Adhesion/Biosynth-related"/>
</dbReference>
<dbReference type="AlphaFoldDB" id="W3WSM1"/>
<evidence type="ECO:0000313" key="4">
    <source>
        <dbReference type="EMBL" id="ETS76863.1"/>
    </source>
</evidence>
<proteinExistence type="predicted"/>
<evidence type="ECO:0000259" key="3">
    <source>
        <dbReference type="PROSITE" id="PS50213"/>
    </source>
</evidence>
<dbReference type="InterPro" id="IPR000782">
    <property type="entry name" value="FAS1_domain"/>
</dbReference>
<keyword evidence="2" id="KW-0732">Signal</keyword>
<dbReference type="PROSITE" id="PS50213">
    <property type="entry name" value="FAS1"/>
    <property type="match status" value="2"/>
</dbReference>
<dbReference type="RefSeq" id="XP_007837509.1">
    <property type="nucleotide sequence ID" value="XM_007839318.1"/>
</dbReference>
<protein>
    <recommendedName>
        <fullName evidence="3">FAS1 domain-containing protein</fullName>
    </recommendedName>
</protein>
<dbReference type="PANTHER" id="PTHR10900:SF77">
    <property type="entry name" value="FI19380P1"/>
    <property type="match status" value="1"/>
</dbReference>
<dbReference type="OrthoDB" id="286301at2759"/>
<name>W3WSM1_PESFW</name>
<dbReference type="SMART" id="SM00554">
    <property type="entry name" value="FAS1"/>
    <property type="match status" value="2"/>
</dbReference>
<feature type="region of interest" description="Disordered" evidence="1">
    <location>
        <begin position="300"/>
        <end position="358"/>
    </location>
</feature>
<dbReference type="InParanoid" id="W3WSM1"/>
<dbReference type="SUPFAM" id="SSF82153">
    <property type="entry name" value="FAS1 domain"/>
    <property type="match status" value="2"/>
</dbReference>
<feature type="compositionally biased region" description="Polar residues" evidence="1">
    <location>
        <begin position="300"/>
        <end position="309"/>
    </location>
</feature>
<organism evidence="4 5">
    <name type="scientific">Pestalotiopsis fici (strain W106-1 / CGMCC3.15140)</name>
    <dbReference type="NCBI Taxonomy" id="1229662"/>
    <lineage>
        <taxon>Eukaryota</taxon>
        <taxon>Fungi</taxon>
        <taxon>Dikarya</taxon>
        <taxon>Ascomycota</taxon>
        <taxon>Pezizomycotina</taxon>
        <taxon>Sordariomycetes</taxon>
        <taxon>Xylariomycetidae</taxon>
        <taxon>Amphisphaeriales</taxon>
        <taxon>Sporocadaceae</taxon>
        <taxon>Pestalotiopsis</taxon>
    </lineage>
</organism>
<evidence type="ECO:0000256" key="2">
    <source>
        <dbReference type="SAM" id="SignalP"/>
    </source>
</evidence>
<dbReference type="EMBL" id="KI912116">
    <property type="protein sequence ID" value="ETS76863.1"/>
    <property type="molecule type" value="Genomic_DNA"/>
</dbReference>
<feature type="compositionally biased region" description="Polar residues" evidence="1">
    <location>
        <begin position="333"/>
        <end position="344"/>
    </location>
</feature>
<dbReference type="Pfam" id="PF02469">
    <property type="entry name" value="Fasciclin"/>
    <property type="match status" value="2"/>
</dbReference>
<dbReference type="PANTHER" id="PTHR10900">
    <property type="entry name" value="PERIOSTIN-RELATED"/>
    <property type="match status" value="1"/>
</dbReference>
<dbReference type="Gene3D" id="2.30.180.10">
    <property type="entry name" value="FAS1 domain"/>
    <property type="match status" value="2"/>
</dbReference>
<dbReference type="HOGENOM" id="CLU_031281_2_3_1"/>
<feature type="domain" description="FAS1" evidence="3">
    <location>
        <begin position="22"/>
        <end position="169"/>
    </location>
</feature>
<dbReference type="KEGG" id="pfy:PFICI_10737"/>
<reference evidence="5" key="1">
    <citation type="journal article" date="2015" name="BMC Genomics">
        <title>Genomic and transcriptomic analysis of the endophytic fungus Pestalotiopsis fici reveals its lifestyle and high potential for synthesis of natural products.</title>
        <authorList>
            <person name="Wang X."/>
            <person name="Zhang X."/>
            <person name="Liu L."/>
            <person name="Xiang M."/>
            <person name="Wang W."/>
            <person name="Sun X."/>
            <person name="Che Y."/>
            <person name="Guo L."/>
            <person name="Liu G."/>
            <person name="Guo L."/>
            <person name="Wang C."/>
            <person name="Yin W.B."/>
            <person name="Stadler M."/>
            <person name="Zhang X."/>
            <person name="Liu X."/>
        </authorList>
    </citation>
    <scope>NUCLEOTIDE SEQUENCE [LARGE SCALE GENOMIC DNA]</scope>
    <source>
        <strain evidence="5">W106-1 / CGMCC3.15140</strain>
    </source>
</reference>
<gene>
    <name evidence="4" type="ORF">PFICI_10737</name>
</gene>
<feature type="chain" id="PRO_5004833822" description="FAS1 domain-containing protein" evidence="2">
    <location>
        <begin position="18"/>
        <end position="381"/>
    </location>
</feature>
<evidence type="ECO:0000256" key="1">
    <source>
        <dbReference type="SAM" id="MobiDB-lite"/>
    </source>
</evidence>
<feature type="compositionally biased region" description="Low complexity" evidence="1">
    <location>
        <begin position="310"/>
        <end position="327"/>
    </location>
</feature>
<keyword evidence="5" id="KW-1185">Reference proteome</keyword>
<dbReference type="eggNOG" id="KOG1218">
    <property type="taxonomic scope" value="Eukaryota"/>
</dbReference>
<dbReference type="InterPro" id="IPR036378">
    <property type="entry name" value="FAS1_dom_sf"/>
</dbReference>
<dbReference type="GO" id="GO:0000329">
    <property type="term" value="C:fungal-type vacuole membrane"/>
    <property type="evidence" value="ECO:0007669"/>
    <property type="project" value="TreeGrafter"/>
</dbReference>
<accession>W3WSM1</accession>
<feature type="compositionally biased region" description="Low complexity" evidence="1">
    <location>
        <begin position="345"/>
        <end position="355"/>
    </location>
</feature>
<feature type="signal peptide" evidence="2">
    <location>
        <begin position="1"/>
        <end position="17"/>
    </location>
</feature>
<evidence type="ECO:0000313" key="5">
    <source>
        <dbReference type="Proteomes" id="UP000030651"/>
    </source>
</evidence>
<dbReference type="GO" id="GO:0016236">
    <property type="term" value="P:macroautophagy"/>
    <property type="evidence" value="ECO:0007669"/>
    <property type="project" value="TreeGrafter"/>
</dbReference>